<gene>
    <name evidence="7" type="ORF">RHSIM_Rhsim03G0249100</name>
</gene>
<evidence type="ECO:0000256" key="1">
    <source>
        <dbReference type="ARBA" id="ARBA00004141"/>
    </source>
</evidence>
<keyword evidence="8" id="KW-1185">Reference proteome</keyword>
<keyword evidence="4 6" id="KW-0472">Membrane</keyword>
<dbReference type="GO" id="GO:0016020">
    <property type="term" value="C:membrane"/>
    <property type="evidence" value="ECO:0007669"/>
    <property type="project" value="UniProtKB-SubCell"/>
</dbReference>
<dbReference type="Gene3D" id="1.20.1250.20">
    <property type="entry name" value="MFS general substrate transporter like domains"/>
    <property type="match status" value="1"/>
</dbReference>
<protein>
    <submittedName>
        <fullName evidence="7">Uncharacterized protein</fullName>
    </submittedName>
</protein>
<accession>A0A834LUS1</accession>
<comment type="subcellular location">
    <subcellularLocation>
        <location evidence="1">Membrane</location>
        <topology evidence="1">Multi-pass membrane protein</topology>
    </subcellularLocation>
</comment>
<dbReference type="Proteomes" id="UP000626092">
    <property type="component" value="Unassembled WGS sequence"/>
</dbReference>
<name>A0A834LUS1_RHOSS</name>
<evidence type="ECO:0000256" key="4">
    <source>
        <dbReference type="ARBA" id="ARBA00023136"/>
    </source>
</evidence>
<evidence type="ECO:0000256" key="2">
    <source>
        <dbReference type="ARBA" id="ARBA00022692"/>
    </source>
</evidence>
<sequence>MDYLSIKNVPNPVRLLLDLLSNQSPAAPEALHSTEMLCSILLGTPLCREERREFVGFGRSKAIEYFCGVVADSEQCRKLCTIFAAATASSFTGETLADKFGRTKAFQLDAIPLAVGAFLTLINGCLLAGIGIGVSSAIVPLYISEVEDNVWHCNYALCSIGTKNGIFSRKPKVALSGFLVQGKFSEAKMAIKRLFGKERVAEKVICLLLLNKREGQISDCPCRINCKTKYSALGDMICLEREFVEDILMSF</sequence>
<proteinExistence type="inferred from homology"/>
<evidence type="ECO:0000256" key="6">
    <source>
        <dbReference type="SAM" id="Phobius"/>
    </source>
</evidence>
<dbReference type="PANTHER" id="PTHR48022">
    <property type="entry name" value="PLASTIDIC GLUCOSE TRANSPORTER 4"/>
    <property type="match status" value="1"/>
</dbReference>
<feature type="transmembrane region" description="Helical" evidence="6">
    <location>
        <begin position="110"/>
        <end position="143"/>
    </location>
</feature>
<keyword evidence="2 6" id="KW-0812">Transmembrane</keyword>
<comment type="caution">
    <text evidence="7">The sequence shown here is derived from an EMBL/GenBank/DDBJ whole genome shotgun (WGS) entry which is preliminary data.</text>
</comment>
<evidence type="ECO:0000256" key="3">
    <source>
        <dbReference type="ARBA" id="ARBA00022989"/>
    </source>
</evidence>
<evidence type="ECO:0000256" key="5">
    <source>
        <dbReference type="ARBA" id="ARBA00044504"/>
    </source>
</evidence>
<organism evidence="7 8">
    <name type="scientific">Rhododendron simsii</name>
    <name type="common">Sims's rhododendron</name>
    <dbReference type="NCBI Taxonomy" id="118357"/>
    <lineage>
        <taxon>Eukaryota</taxon>
        <taxon>Viridiplantae</taxon>
        <taxon>Streptophyta</taxon>
        <taxon>Embryophyta</taxon>
        <taxon>Tracheophyta</taxon>
        <taxon>Spermatophyta</taxon>
        <taxon>Magnoliopsida</taxon>
        <taxon>eudicotyledons</taxon>
        <taxon>Gunneridae</taxon>
        <taxon>Pentapetalae</taxon>
        <taxon>asterids</taxon>
        <taxon>Ericales</taxon>
        <taxon>Ericaceae</taxon>
        <taxon>Ericoideae</taxon>
        <taxon>Rhodoreae</taxon>
        <taxon>Rhododendron</taxon>
    </lineage>
</organism>
<dbReference type="OrthoDB" id="4540492at2759"/>
<dbReference type="Pfam" id="PF00083">
    <property type="entry name" value="Sugar_tr"/>
    <property type="match status" value="1"/>
</dbReference>
<evidence type="ECO:0000313" key="7">
    <source>
        <dbReference type="EMBL" id="KAF7148829.1"/>
    </source>
</evidence>
<dbReference type="InterPro" id="IPR050360">
    <property type="entry name" value="MFS_Sugar_Transporters"/>
</dbReference>
<reference evidence="7" key="1">
    <citation type="submission" date="2019-11" db="EMBL/GenBank/DDBJ databases">
        <authorList>
            <person name="Liu Y."/>
            <person name="Hou J."/>
            <person name="Li T.-Q."/>
            <person name="Guan C.-H."/>
            <person name="Wu X."/>
            <person name="Wu H.-Z."/>
            <person name="Ling F."/>
            <person name="Zhang R."/>
            <person name="Shi X.-G."/>
            <person name="Ren J.-P."/>
            <person name="Chen E.-F."/>
            <person name="Sun J.-M."/>
        </authorList>
    </citation>
    <scope>NUCLEOTIDE SEQUENCE</scope>
    <source>
        <strain evidence="7">Adult_tree_wgs_1</strain>
        <tissue evidence="7">Leaves</tissue>
    </source>
</reference>
<dbReference type="PANTHER" id="PTHR48022:SF2">
    <property type="entry name" value="PLASTIDIC GLUCOSE TRANSPORTER 4"/>
    <property type="match status" value="1"/>
</dbReference>
<dbReference type="AlphaFoldDB" id="A0A834LUS1"/>
<dbReference type="InterPro" id="IPR036259">
    <property type="entry name" value="MFS_trans_sf"/>
</dbReference>
<comment type="similarity">
    <text evidence="5">Belongs to the major facilitator superfamily. Phosphate:H(+) symporter (TC 2.A.1.9) family.</text>
</comment>
<keyword evidence="3 6" id="KW-1133">Transmembrane helix</keyword>
<evidence type="ECO:0000313" key="8">
    <source>
        <dbReference type="Proteomes" id="UP000626092"/>
    </source>
</evidence>
<dbReference type="InterPro" id="IPR005828">
    <property type="entry name" value="MFS_sugar_transport-like"/>
</dbReference>
<dbReference type="GO" id="GO:0005351">
    <property type="term" value="F:carbohydrate:proton symporter activity"/>
    <property type="evidence" value="ECO:0007669"/>
    <property type="project" value="TreeGrafter"/>
</dbReference>
<dbReference type="EMBL" id="WJXA01000003">
    <property type="protein sequence ID" value="KAF7148829.1"/>
    <property type="molecule type" value="Genomic_DNA"/>
</dbReference>